<dbReference type="GO" id="GO:0006797">
    <property type="term" value="P:polyphosphate metabolic process"/>
    <property type="evidence" value="ECO:0007669"/>
    <property type="project" value="InterPro"/>
</dbReference>
<keyword evidence="2 4" id="KW-0418">Kinase</keyword>
<dbReference type="InterPro" id="IPR016898">
    <property type="entry name" value="Polyphosphate_phosphotransfera"/>
</dbReference>
<dbReference type="PIRSF" id="PIRSF028756">
    <property type="entry name" value="PPK2_prd"/>
    <property type="match status" value="1"/>
</dbReference>
<evidence type="ECO:0000256" key="1">
    <source>
        <dbReference type="ARBA" id="ARBA00022679"/>
    </source>
</evidence>
<dbReference type="GO" id="GO:0008976">
    <property type="term" value="F:polyphosphate kinase activity"/>
    <property type="evidence" value="ECO:0007669"/>
    <property type="project" value="InterPro"/>
</dbReference>
<dbReference type="SUPFAM" id="SSF52540">
    <property type="entry name" value="P-loop containing nucleoside triphosphate hydrolases"/>
    <property type="match status" value="1"/>
</dbReference>
<organism evidence="4 5">
    <name type="scientific">Agromyces mariniharenae</name>
    <dbReference type="NCBI Taxonomy" id="2604423"/>
    <lineage>
        <taxon>Bacteria</taxon>
        <taxon>Bacillati</taxon>
        <taxon>Actinomycetota</taxon>
        <taxon>Actinomycetes</taxon>
        <taxon>Micrococcales</taxon>
        <taxon>Microbacteriaceae</taxon>
        <taxon>Agromyces</taxon>
    </lineage>
</organism>
<dbReference type="RefSeq" id="WP_148732675.1">
    <property type="nucleotide sequence ID" value="NZ_VSSB01000001.1"/>
</dbReference>
<gene>
    <name evidence="4" type="ORF">FYC51_05785</name>
</gene>
<dbReference type="EMBL" id="VSSB01000001">
    <property type="protein sequence ID" value="TYL53205.1"/>
    <property type="molecule type" value="Genomic_DNA"/>
</dbReference>
<comment type="caution">
    <text evidence="4">The sequence shown here is derived from an EMBL/GenBank/DDBJ whole genome shotgun (WGS) entry which is preliminary data.</text>
</comment>
<dbReference type="AlphaFoldDB" id="A0A5S4VGM9"/>
<dbReference type="Proteomes" id="UP000325243">
    <property type="component" value="Unassembled WGS sequence"/>
</dbReference>
<dbReference type="InterPro" id="IPR022300">
    <property type="entry name" value="PPK2-rel_1"/>
</dbReference>
<reference evidence="4 5" key="1">
    <citation type="submission" date="2019-08" db="EMBL/GenBank/DDBJ databases">
        <authorList>
            <person name="Hu J."/>
        </authorList>
    </citation>
    <scope>NUCLEOTIDE SEQUENCE [LARGE SCALE GENOMIC DNA]</scope>
    <source>
        <strain evidence="4 5">NEAU-184</strain>
    </source>
</reference>
<dbReference type="InterPro" id="IPR027417">
    <property type="entry name" value="P-loop_NTPase"/>
</dbReference>
<sequence>MSRESFWTEDPKLLLRVEPGFQLITSPTDTHPGFEGNKAGGVAALAEGALVLADLQERLYANHQAGDDGRRVLLVLQAMDTAGKGGIIKHVMGSVDPQGVQLAAFKKPTEEELAHDFLWRIRKEAPQAGKIGVFDRSHYEDVLIGRVRELAPPEEIERRYGAINEFEAELVDEGTTIVKVMLHISAAEQKVRLLDRLDRPEKQWKFNPGDIEERMLWPKYQDAYQVLFDRTSTPIAPWYVVPADRKWYARLAVQHLLIDALEAMDLQWPAVEYDVEAEKARLLAAT</sequence>
<evidence type="ECO:0000256" key="2">
    <source>
        <dbReference type="ARBA" id="ARBA00022777"/>
    </source>
</evidence>
<keyword evidence="1" id="KW-0808">Transferase</keyword>
<evidence type="ECO:0000313" key="4">
    <source>
        <dbReference type="EMBL" id="TYL53205.1"/>
    </source>
</evidence>
<dbReference type="Pfam" id="PF03976">
    <property type="entry name" value="PPK2"/>
    <property type="match status" value="1"/>
</dbReference>
<proteinExistence type="predicted"/>
<dbReference type="PANTHER" id="PTHR34383:SF3">
    <property type="entry name" value="POLYPHOSPHATE:AMP PHOSPHOTRANSFERASE"/>
    <property type="match status" value="1"/>
</dbReference>
<protein>
    <submittedName>
        <fullName evidence="4">Polyphosphate kinase 2 family protein</fullName>
    </submittedName>
</protein>
<dbReference type="Gene3D" id="3.40.50.300">
    <property type="entry name" value="P-loop containing nucleotide triphosphate hydrolases"/>
    <property type="match status" value="1"/>
</dbReference>
<feature type="domain" description="Polyphosphate kinase-2-related" evidence="3">
    <location>
        <begin position="49"/>
        <end position="266"/>
    </location>
</feature>
<keyword evidence="5" id="KW-1185">Reference proteome</keyword>
<accession>A0A5S4VGM9</accession>
<dbReference type="InterPro" id="IPR022488">
    <property type="entry name" value="PPK2-related"/>
</dbReference>
<name>A0A5S4VGM9_9MICO</name>
<evidence type="ECO:0000259" key="3">
    <source>
        <dbReference type="Pfam" id="PF03976"/>
    </source>
</evidence>
<dbReference type="PANTHER" id="PTHR34383">
    <property type="entry name" value="POLYPHOSPHATE:AMP PHOSPHOTRANSFERASE-RELATED"/>
    <property type="match status" value="1"/>
</dbReference>
<evidence type="ECO:0000313" key="5">
    <source>
        <dbReference type="Proteomes" id="UP000325243"/>
    </source>
</evidence>
<dbReference type="NCBIfam" id="TIGR03709">
    <property type="entry name" value="PPK2_rel_1"/>
    <property type="match status" value="1"/>
</dbReference>